<evidence type="ECO:0000313" key="15">
    <source>
        <dbReference type="RefSeq" id="XP_016455828.1"/>
    </source>
</evidence>
<dbReference type="AlphaFoldDB" id="A0A1S3YUC2"/>
<dbReference type="InterPro" id="IPR015422">
    <property type="entry name" value="PyrdxlP-dep_Trfase_small"/>
</dbReference>
<organism evidence="12 13">
    <name type="scientific">Nicotiana tabacum</name>
    <name type="common">Common tobacco</name>
    <dbReference type="NCBI Taxonomy" id="4097"/>
    <lineage>
        <taxon>Eukaryota</taxon>
        <taxon>Viridiplantae</taxon>
        <taxon>Streptophyta</taxon>
        <taxon>Embryophyta</taxon>
        <taxon>Tracheophyta</taxon>
        <taxon>Spermatophyta</taxon>
        <taxon>Magnoliopsida</taxon>
        <taxon>eudicotyledons</taxon>
        <taxon>Gunneridae</taxon>
        <taxon>Pentapetalae</taxon>
        <taxon>asterids</taxon>
        <taxon>lamiids</taxon>
        <taxon>Solanales</taxon>
        <taxon>Solanaceae</taxon>
        <taxon>Nicotianoideae</taxon>
        <taxon>Nicotianeae</taxon>
        <taxon>Nicotiana</taxon>
    </lineage>
</organism>
<proteinExistence type="inferred from homology"/>
<evidence type="ECO:0000256" key="5">
    <source>
        <dbReference type="ARBA" id="ARBA00022563"/>
    </source>
</evidence>
<evidence type="ECO:0000313" key="13">
    <source>
        <dbReference type="RefSeq" id="XP_016455824.1"/>
    </source>
</evidence>
<reference evidence="12" key="1">
    <citation type="journal article" date="2014" name="Nat. Commun.">
        <title>The tobacco genome sequence and its comparison with those of tomato and potato.</title>
        <authorList>
            <person name="Sierro N."/>
            <person name="Battey J.N."/>
            <person name="Ouadi S."/>
            <person name="Bakaher N."/>
            <person name="Bovet L."/>
            <person name="Willig A."/>
            <person name="Goepfert S."/>
            <person name="Peitsch M.C."/>
            <person name="Ivanov N.V."/>
        </authorList>
    </citation>
    <scope>NUCLEOTIDE SEQUENCE [LARGE SCALE GENOMIC DNA]</scope>
</reference>
<evidence type="ECO:0000256" key="6">
    <source>
        <dbReference type="ARBA" id="ARBA00022679"/>
    </source>
</evidence>
<feature type="domain" description="Serine hydroxymethyltransferase-like" evidence="11">
    <location>
        <begin position="85"/>
        <end position="473"/>
    </location>
</feature>
<evidence type="ECO:0000256" key="3">
    <source>
        <dbReference type="ARBA" id="ARBA00004777"/>
    </source>
</evidence>
<dbReference type="EC" id="2.1.2.1" evidence="10"/>
<evidence type="ECO:0000256" key="4">
    <source>
        <dbReference type="ARBA" id="ARBA00006376"/>
    </source>
</evidence>
<gene>
    <name evidence="13 14 15" type="primary">LOC107779841</name>
</gene>
<keyword evidence="7 9" id="KW-0663">Pyridoxal phosphate</keyword>
<dbReference type="GO" id="GO:0005739">
    <property type="term" value="C:mitochondrion"/>
    <property type="evidence" value="ECO:0000318"/>
    <property type="project" value="GO_Central"/>
</dbReference>
<evidence type="ECO:0000313" key="14">
    <source>
        <dbReference type="RefSeq" id="XP_016455825.1"/>
    </source>
</evidence>
<dbReference type="InterPro" id="IPR001085">
    <property type="entry name" value="Ser_HO-MeTrfase"/>
</dbReference>
<dbReference type="UniPathway" id="UPA00193"/>
<dbReference type="PIRSF" id="PIRSF000412">
    <property type="entry name" value="SHMT"/>
    <property type="match status" value="1"/>
</dbReference>
<dbReference type="GeneID" id="107779841"/>
<dbReference type="GO" id="GO:0019264">
    <property type="term" value="P:glycine biosynthetic process from serine"/>
    <property type="evidence" value="ECO:0000318"/>
    <property type="project" value="GO_Central"/>
</dbReference>
<dbReference type="InterPro" id="IPR015424">
    <property type="entry name" value="PyrdxlP-dep_Trfase"/>
</dbReference>
<evidence type="ECO:0000256" key="2">
    <source>
        <dbReference type="ARBA" id="ARBA00001933"/>
    </source>
</evidence>
<feature type="modified residue" description="N6-(pyridoxal phosphate)lysine" evidence="9">
    <location>
        <position position="314"/>
    </location>
</feature>
<dbReference type="InterPro" id="IPR039429">
    <property type="entry name" value="SHMT-like_dom"/>
</dbReference>
<dbReference type="InterPro" id="IPR015421">
    <property type="entry name" value="PyrdxlP-dep_Trfase_major"/>
</dbReference>
<dbReference type="HAMAP" id="MF_00051">
    <property type="entry name" value="SHMT"/>
    <property type="match status" value="1"/>
</dbReference>
<dbReference type="Gene3D" id="3.40.640.10">
    <property type="entry name" value="Type I PLP-dependent aspartate aminotransferase-like (Major domain)"/>
    <property type="match status" value="1"/>
</dbReference>
<dbReference type="RefSeq" id="XP_016455825.1">
    <property type="nucleotide sequence ID" value="XM_016600339.1"/>
</dbReference>
<dbReference type="PANTHER" id="PTHR11680:SF63">
    <property type="entry name" value="SERINE HYDROXYMETHYLTRANSFERASE 3, CHLOROPLASTIC"/>
    <property type="match status" value="1"/>
</dbReference>
<dbReference type="STRING" id="4097.A0A1S3YUC2"/>
<accession>A0A1S3YUC2</accession>
<evidence type="ECO:0000259" key="11">
    <source>
        <dbReference type="Pfam" id="PF00464"/>
    </source>
</evidence>
<dbReference type="CDD" id="cd00378">
    <property type="entry name" value="SHMT"/>
    <property type="match status" value="1"/>
</dbReference>
<sequence>MEACCGAAVMGSSIQQPVWVKGSAFPLKGEMIKLNGVVKLCSSKPCRASQLEGSLVTGRPPSSVSVPIPEMAGAGSSFIDYELGEADPEVRGIIDKEKERQFRSLELIASENFTSRAVMEAVGSCLTNKYSEGLPGKRYYGGNEYIDELEILCQERALAAFNLDGKQWGVNVQPLSGSPANFEVYTAILNPHDRIMGLDLPHGGHLSHGFMTPKRRVSGTSIYFESMPYRLDESSGLVDYDMLEKTATLFRPKLIIAGASAYPRDFDYPRMRTIADAVGAFLMMDMAHISGLVAASVVANPFEYCDIVTTTTHKSLRGPRGGMIFFKKDPILGVYLETAINNAVFPGLQGGPHNHTIGGLAVCLKHAKSPDFKAYQNKVVSNSRALASRLTELGYKLVSGGTDNHLVLVDLRPLGADGARVEKILDMASITLNKNSVPGDKSALVPGGIRIGSPAMTTRGFSEKEFVTVADFINEGVQITLEAKKLVSGSKLQDFLKFVTSPEFPLIDKVLNLQRRVEALTTQYPLPGL</sequence>
<dbReference type="Gene3D" id="3.90.1150.10">
    <property type="entry name" value="Aspartate Aminotransferase, domain 1"/>
    <property type="match status" value="1"/>
</dbReference>
<comment type="pathway">
    <text evidence="3 10">One-carbon metabolism; tetrahydrofolate interconversion.</text>
</comment>
<evidence type="ECO:0000256" key="9">
    <source>
        <dbReference type="PIRSR" id="PIRSR000412-50"/>
    </source>
</evidence>
<reference evidence="13 14" key="2">
    <citation type="submission" date="2025-08" db="UniProtKB">
        <authorList>
            <consortium name="RefSeq"/>
        </authorList>
    </citation>
    <scope>IDENTIFICATION</scope>
</reference>
<dbReference type="KEGG" id="nta:107779841"/>
<dbReference type="PaxDb" id="4097-A0A1S3YUC2"/>
<keyword evidence="6 10" id="KW-0808">Transferase</keyword>
<dbReference type="InterPro" id="IPR049943">
    <property type="entry name" value="Ser_HO-MeTrfase-like"/>
</dbReference>
<dbReference type="GO" id="GO:0046653">
    <property type="term" value="P:tetrahydrofolate metabolic process"/>
    <property type="evidence" value="ECO:0000318"/>
    <property type="project" value="GO_Central"/>
</dbReference>
<dbReference type="NCBIfam" id="NF000586">
    <property type="entry name" value="PRK00011.1"/>
    <property type="match status" value="1"/>
</dbReference>
<dbReference type="RefSeq" id="XP_016455824.1">
    <property type="nucleotide sequence ID" value="XM_016600338.1"/>
</dbReference>
<evidence type="ECO:0000313" key="12">
    <source>
        <dbReference type="Proteomes" id="UP000790787"/>
    </source>
</evidence>
<evidence type="ECO:0000256" key="8">
    <source>
        <dbReference type="ARBA" id="ARBA00059150"/>
    </source>
</evidence>
<dbReference type="OrthoDB" id="10265628at2759"/>
<dbReference type="InterPro" id="IPR019798">
    <property type="entry name" value="Ser_HO-MeTrfase_PLP_BS"/>
</dbReference>
<comment type="cofactor">
    <cofactor evidence="2 9 10">
        <name>pyridoxal 5'-phosphate</name>
        <dbReference type="ChEBI" id="CHEBI:597326"/>
    </cofactor>
</comment>
<evidence type="ECO:0000256" key="10">
    <source>
        <dbReference type="RuleBase" id="RU000585"/>
    </source>
</evidence>
<evidence type="ECO:0000256" key="7">
    <source>
        <dbReference type="ARBA" id="ARBA00022898"/>
    </source>
</evidence>
<comment type="function">
    <text evidence="10">Interconversion of serine and glycine.</text>
</comment>
<dbReference type="Pfam" id="PF00464">
    <property type="entry name" value="SHMT"/>
    <property type="match status" value="1"/>
</dbReference>
<evidence type="ECO:0000256" key="1">
    <source>
        <dbReference type="ARBA" id="ARBA00001528"/>
    </source>
</evidence>
<dbReference type="PROSITE" id="PS00096">
    <property type="entry name" value="SHMT"/>
    <property type="match status" value="1"/>
</dbReference>
<dbReference type="SUPFAM" id="SSF53383">
    <property type="entry name" value="PLP-dependent transferases"/>
    <property type="match status" value="1"/>
</dbReference>
<protein>
    <recommendedName>
        <fullName evidence="10">Serine hydroxymethyltransferase</fullName>
        <ecNumber evidence="10">2.1.2.1</ecNumber>
    </recommendedName>
</protein>
<dbReference type="Proteomes" id="UP000790787">
    <property type="component" value="Chromosome 20"/>
</dbReference>
<comment type="similarity">
    <text evidence="4 10">Belongs to the SHMT family.</text>
</comment>
<dbReference type="PANTHER" id="PTHR11680">
    <property type="entry name" value="SERINE HYDROXYMETHYLTRANSFERASE"/>
    <property type="match status" value="1"/>
</dbReference>
<dbReference type="GO" id="GO:0004372">
    <property type="term" value="F:glycine hydroxymethyltransferase activity"/>
    <property type="evidence" value="ECO:0000318"/>
    <property type="project" value="GO_Central"/>
</dbReference>
<name>A0A1S3YUC2_TOBAC</name>
<keyword evidence="12" id="KW-1185">Reference proteome</keyword>
<dbReference type="RefSeq" id="XP_016455828.1">
    <property type="nucleotide sequence ID" value="XM_016600342.1"/>
</dbReference>
<keyword evidence="5 10" id="KW-0554">One-carbon metabolism</keyword>
<comment type="catalytic activity">
    <reaction evidence="1 10">
        <text>(6R)-5,10-methylene-5,6,7,8-tetrahydrofolate + glycine + H2O = (6S)-5,6,7,8-tetrahydrofolate + L-serine</text>
        <dbReference type="Rhea" id="RHEA:15481"/>
        <dbReference type="ChEBI" id="CHEBI:15377"/>
        <dbReference type="ChEBI" id="CHEBI:15636"/>
        <dbReference type="ChEBI" id="CHEBI:33384"/>
        <dbReference type="ChEBI" id="CHEBI:57305"/>
        <dbReference type="ChEBI" id="CHEBI:57453"/>
        <dbReference type="EC" id="2.1.2.1"/>
    </reaction>
</comment>
<dbReference type="GO" id="GO:0030170">
    <property type="term" value="F:pyridoxal phosphate binding"/>
    <property type="evidence" value="ECO:0000318"/>
    <property type="project" value="GO_Central"/>
</dbReference>
<dbReference type="OMA" id="TQPFFSQ"/>
<dbReference type="FunFam" id="3.40.640.10:FF:000050">
    <property type="entry name" value="Serine hydroxymethyltransferase"/>
    <property type="match status" value="1"/>
</dbReference>
<dbReference type="GO" id="GO:0035999">
    <property type="term" value="P:tetrahydrofolate interconversion"/>
    <property type="evidence" value="ECO:0007669"/>
    <property type="project" value="UniProtKB-UniPathway"/>
</dbReference>
<comment type="function">
    <text evidence="8">Catalyzes the interconversion of serine and glycine.</text>
</comment>